<accession>A0ABP1FNB4</accession>
<comment type="similarity">
    <text evidence="1">Belongs to the TPPP family.</text>
</comment>
<dbReference type="InterPro" id="IPR008907">
    <property type="entry name" value="TPP/p25"/>
</dbReference>
<comment type="caution">
    <text evidence="3">The sequence shown here is derived from an EMBL/GenBank/DDBJ whole genome shotgun (WGS) entry which is preliminary data.</text>
</comment>
<dbReference type="Pfam" id="PF05517">
    <property type="entry name" value="p25-alpha"/>
    <property type="match status" value="1"/>
</dbReference>
<reference evidence="3 4" key="1">
    <citation type="submission" date="2024-06" db="EMBL/GenBank/DDBJ databases">
        <authorList>
            <person name="Kraege A."/>
            <person name="Thomma B."/>
        </authorList>
    </citation>
    <scope>NUCLEOTIDE SEQUENCE [LARGE SCALE GENOMIC DNA]</scope>
</reference>
<evidence type="ECO:0000256" key="1">
    <source>
        <dbReference type="ARBA" id="ARBA00010994"/>
    </source>
</evidence>
<dbReference type="Proteomes" id="UP001497392">
    <property type="component" value="Unassembled WGS sequence"/>
</dbReference>
<sequence length="100" mass="10733">MAQVKVKGARKIGFGEFEKALEQVAAKKGIGMDELKEKLCANEGPKVQATQPDFVKFHDDKSTYTGVYANGGPTNVDDKGDLASLCDRSPADNRGVKTNS</sequence>
<name>A0ABP1FNB4_9CHLO</name>
<protein>
    <submittedName>
        <fullName evidence="3">G3660 protein</fullName>
    </submittedName>
</protein>
<keyword evidence="4" id="KW-1185">Reference proteome</keyword>
<dbReference type="PANTHER" id="PTHR12932">
    <property type="entry name" value="P25 ALPHA-RELATED"/>
    <property type="match status" value="1"/>
</dbReference>
<dbReference type="PANTHER" id="PTHR12932:SF9">
    <property type="entry name" value="TUBULIN POLYMERIZATION-PROMOTING PROTEIN HOMOLOG"/>
    <property type="match status" value="1"/>
</dbReference>
<evidence type="ECO:0000256" key="2">
    <source>
        <dbReference type="SAM" id="MobiDB-lite"/>
    </source>
</evidence>
<feature type="region of interest" description="Disordered" evidence="2">
    <location>
        <begin position="68"/>
        <end position="100"/>
    </location>
</feature>
<evidence type="ECO:0000313" key="4">
    <source>
        <dbReference type="Proteomes" id="UP001497392"/>
    </source>
</evidence>
<evidence type="ECO:0000313" key="3">
    <source>
        <dbReference type="EMBL" id="CAL5221465.1"/>
    </source>
</evidence>
<gene>
    <name evidence="3" type="primary">g3660</name>
    <name evidence="3" type="ORF">VP750_LOCUS3124</name>
</gene>
<organism evidence="3 4">
    <name type="scientific">Coccomyxa viridis</name>
    <dbReference type="NCBI Taxonomy" id="1274662"/>
    <lineage>
        <taxon>Eukaryota</taxon>
        <taxon>Viridiplantae</taxon>
        <taxon>Chlorophyta</taxon>
        <taxon>core chlorophytes</taxon>
        <taxon>Trebouxiophyceae</taxon>
        <taxon>Trebouxiophyceae incertae sedis</taxon>
        <taxon>Coccomyxaceae</taxon>
        <taxon>Coccomyxa</taxon>
    </lineage>
</organism>
<proteinExistence type="inferred from homology"/>
<dbReference type="InterPro" id="IPR011992">
    <property type="entry name" value="EF-hand-dom_pair"/>
</dbReference>
<feature type="compositionally biased region" description="Basic and acidic residues" evidence="2">
    <location>
        <begin position="89"/>
        <end position="100"/>
    </location>
</feature>
<dbReference type="SUPFAM" id="SSF47473">
    <property type="entry name" value="EF-hand"/>
    <property type="match status" value="1"/>
</dbReference>
<dbReference type="EMBL" id="CAXHTA020000005">
    <property type="protein sequence ID" value="CAL5221465.1"/>
    <property type="molecule type" value="Genomic_DNA"/>
</dbReference>